<sequence>MIYTLVKIKTKVLSTSLYKTIFCWAFLCFWVSGIAIAQDFPAQPKSLVSDYVGALSQSEASQLEQKLLNFEDSTSIQLAVVVMKSTGEYDIADYGDRLAKHWGIGNKKYDNGILLLVALEDRAVTIRTGYGIEGSVPDVIAYRIIENEIKPAFRSGRYGQGIENGVDALISYTKGEYKADPKSKGNSGGGGGVPIVMIFFIIIILLSIFSKGGGKGGSGKMMNGKGASDLFWWTLLNQMGRSGGRGSSGGGFGGGFGGGGGGFGGFGGGGFGGGGASGRW</sequence>
<evidence type="ECO:0000256" key="1">
    <source>
        <dbReference type="SAM" id="Phobius"/>
    </source>
</evidence>
<keyword evidence="1" id="KW-1133">Transmembrane helix</keyword>
<accession>A0A2T8HKQ0</accession>
<dbReference type="OrthoDB" id="9810918at2"/>
<dbReference type="InterPro" id="IPR007621">
    <property type="entry name" value="TPM_dom"/>
</dbReference>
<organism evidence="3 4">
    <name type="scientific">Sphingobacterium corticibacter</name>
    <dbReference type="NCBI Taxonomy" id="2171749"/>
    <lineage>
        <taxon>Bacteria</taxon>
        <taxon>Pseudomonadati</taxon>
        <taxon>Bacteroidota</taxon>
        <taxon>Sphingobacteriia</taxon>
        <taxon>Sphingobacteriales</taxon>
        <taxon>Sphingobacteriaceae</taxon>
        <taxon>Sphingobacterium</taxon>
    </lineage>
</organism>
<dbReference type="Proteomes" id="UP000245627">
    <property type="component" value="Unassembled WGS sequence"/>
</dbReference>
<feature type="domain" description="TPM" evidence="2">
    <location>
        <begin position="48"/>
        <end position="171"/>
    </location>
</feature>
<dbReference type="AlphaFoldDB" id="A0A2T8HKQ0"/>
<dbReference type="PANTHER" id="PTHR30373">
    <property type="entry name" value="UPF0603 PROTEIN YGCG"/>
    <property type="match status" value="1"/>
</dbReference>
<gene>
    <name evidence="3" type="ORF">DC487_06900</name>
</gene>
<comment type="caution">
    <text evidence="3">The sequence shown here is derived from an EMBL/GenBank/DDBJ whole genome shotgun (WGS) entry which is preliminary data.</text>
</comment>
<dbReference type="PANTHER" id="PTHR30373:SF2">
    <property type="entry name" value="UPF0603 PROTEIN YGCG"/>
    <property type="match status" value="1"/>
</dbReference>
<dbReference type="EMBL" id="QDKG01000002">
    <property type="protein sequence ID" value="PVH26019.1"/>
    <property type="molecule type" value="Genomic_DNA"/>
</dbReference>
<evidence type="ECO:0000313" key="4">
    <source>
        <dbReference type="Proteomes" id="UP000245627"/>
    </source>
</evidence>
<feature type="transmembrane region" description="Helical" evidence="1">
    <location>
        <begin position="191"/>
        <end position="210"/>
    </location>
</feature>
<keyword evidence="1" id="KW-0472">Membrane</keyword>
<name>A0A2T8HKQ0_9SPHI</name>
<dbReference type="Pfam" id="PF04536">
    <property type="entry name" value="TPM_phosphatase"/>
    <property type="match status" value="1"/>
</dbReference>
<keyword evidence="1" id="KW-0812">Transmembrane</keyword>
<evidence type="ECO:0000259" key="2">
    <source>
        <dbReference type="Pfam" id="PF04536"/>
    </source>
</evidence>
<protein>
    <submittedName>
        <fullName evidence="3">Methanol dehydrogenase</fullName>
    </submittedName>
</protein>
<evidence type="ECO:0000313" key="3">
    <source>
        <dbReference type="EMBL" id="PVH26019.1"/>
    </source>
</evidence>
<keyword evidence="4" id="KW-1185">Reference proteome</keyword>
<reference evidence="3 4" key="1">
    <citation type="submission" date="2018-04" db="EMBL/GenBank/DDBJ databases">
        <title>Sphingobacterium cortibacter sp. nov.</title>
        <authorList>
            <person name="Li Y."/>
        </authorList>
    </citation>
    <scope>NUCLEOTIDE SEQUENCE [LARGE SCALE GENOMIC DNA]</scope>
    <source>
        <strain evidence="3 4">2c-3</strain>
    </source>
</reference>
<proteinExistence type="predicted"/>
<dbReference type="Gene3D" id="3.10.310.50">
    <property type="match status" value="1"/>
</dbReference>